<dbReference type="EMBL" id="OU895880">
    <property type="protein sequence ID" value="CAH1735410.1"/>
    <property type="molecule type" value="Genomic_DNA"/>
</dbReference>
<organism evidence="3 4">
    <name type="scientific">Chironomus riparius</name>
    <dbReference type="NCBI Taxonomy" id="315576"/>
    <lineage>
        <taxon>Eukaryota</taxon>
        <taxon>Metazoa</taxon>
        <taxon>Ecdysozoa</taxon>
        <taxon>Arthropoda</taxon>
        <taxon>Hexapoda</taxon>
        <taxon>Insecta</taxon>
        <taxon>Pterygota</taxon>
        <taxon>Neoptera</taxon>
        <taxon>Endopterygota</taxon>
        <taxon>Diptera</taxon>
        <taxon>Nematocera</taxon>
        <taxon>Chironomoidea</taxon>
        <taxon>Chironomidae</taxon>
        <taxon>Chironominae</taxon>
        <taxon>Chironomus</taxon>
    </lineage>
</organism>
<feature type="region of interest" description="Disordered" evidence="1">
    <location>
        <begin position="110"/>
        <end position="168"/>
    </location>
</feature>
<accession>A0A9P0NQI7</accession>
<evidence type="ECO:0000313" key="4">
    <source>
        <dbReference type="Proteomes" id="UP001153620"/>
    </source>
</evidence>
<gene>
    <name evidence="3" type="ORF">CHIRRI_LOCUS14682</name>
</gene>
<feature type="compositionally biased region" description="Polar residues" evidence="1">
    <location>
        <begin position="144"/>
        <end position="155"/>
    </location>
</feature>
<evidence type="ECO:0000313" key="3">
    <source>
        <dbReference type="EMBL" id="CAH1735410.1"/>
    </source>
</evidence>
<protein>
    <submittedName>
        <fullName evidence="3">Uncharacterized protein</fullName>
    </submittedName>
</protein>
<feature type="chain" id="PRO_5040294075" evidence="2">
    <location>
        <begin position="26"/>
        <end position="185"/>
    </location>
</feature>
<sequence length="185" mass="18950">MKYVNKIKFFLQCVILLILLSSTQGYPQKDNNATKADDKPTSPIPTMTHTKNDTALPISTTVALTTIAETHTTTMSAIPAESATTSATTVAIKALENEETSNAQRQTTIPAFPTNALPGNGPPSNLGAPPSGSIPLPSGSSLPQPNIATAGAMNNSISPSLAASPKSISAAAASLQPVKFPPAGK</sequence>
<proteinExistence type="predicted"/>
<reference evidence="3" key="1">
    <citation type="submission" date="2022-01" db="EMBL/GenBank/DDBJ databases">
        <authorList>
            <person name="King R."/>
        </authorList>
    </citation>
    <scope>NUCLEOTIDE SEQUENCE</scope>
</reference>
<evidence type="ECO:0000256" key="2">
    <source>
        <dbReference type="SAM" id="SignalP"/>
    </source>
</evidence>
<feature type="compositionally biased region" description="Low complexity" evidence="1">
    <location>
        <begin position="126"/>
        <end position="143"/>
    </location>
</feature>
<evidence type="ECO:0000256" key="1">
    <source>
        <dbReference type="SAM" id="MobiDB-lite"/>
    </source>
</evidence>
<feature type="signal peptide" evidence="2">
    <location>
        <begin position="1"/>
        <end position="25"/>
    </location>
</feature>
<name>A0A9P0NQI7_9DIPT</name>
<feature type="compositionally biased region" description="Low complexity" evidence="1">
    <location>
        <begin position="156"/>
        <end position="168"/>
    </location>
</feature>
<reference evidence="3" key="2">
    <citation type="submission" date="2022-10" db="EMBL/GenBank/DDBJ databases">
        <authorList>
            <consortium name="ENA_rothamsted_submissions"/>
            <consortium name="culmorum"/>
            <person name="King R."/>
        </authorList>
    </citation>
    <scope>NUCLEOTIDE SEQUENCE</scope>
</reference>
<dbReference type="AlphaFoldDB" id="A0A9P0NQI7"/>
<feature type="region of interest" description="Disordered" evidence="1">
    <location>
        <begin position="27"/>
        <end position="52"/>
    </location>
</feature>
<keyword evidence="2" id="KW-0732">Signal</keyword>
<keyword evidence="4" id="KW-1185">Reference proteome</keyword>
<dbReference type="Proteomes" id="UP001153620">
    <property type="component" value="Chromosome 4"/>
</dbReference>